<proteinExistence type="predicted"/>
<dbReference type="HOGENOM" id="CLU_1246083_0_0_1"/>
<name>A0A0D0A1W0_9AGAM</name>
<dbReference type="EMBL" id="KN835591">
    <property type="protein sequence ID" value="KIK35756.1"/>
    <property type="molecule type" value="Genomic_DNA"/>
</dbReference>
<reference evidence="2" key="2">
    <citation type="submission" date="2015-01" db="EMBL/GenBank/DDBJ databases">
        <title>Evolutionary Origins and Diversification of the Mycorrhizal Mutualists.</title>
        <authorList>
            <consortium name="DOE Joint Genome Institute"/>
            <consortium name="Mycorrhizal Genomics Consortium"/>
            <person name="Kohler A."/>
            <person name="Kuo A."/>
            <person name="Nagy L.G."/>
            <person name="Floudas D."/>
            <person name="Copeland A."/>
            <person name="Barry K.W."/>
            <person name="Cichocki N."/>
            <person name="Veneault-Fourrey C."/>
            <person name="LaButti K."/>
            <person name="Lindquist E.A."/>
            <person name="Lipzen A."/>
            <person name="Lundell T."/>
            <person name="Morin E."/>
            <person name="Murat C."/>
            <person name="Riley R."/>
            <person name="Ohm R."/>
            <person name="Sun H."/>
            <person name="Tunlid A."/>
            <person name="Henrissat B."/>
            <person name="Grigoriev I.V."/>
            <person name="Hibbett D.S."/>
            <person name="Martin F."/>
        </authorList>
    </citation>
    <scope>NUCLEOTIDE SEQUENCE [LARGE SCALE GENOMIC DNA]</scope>
    <source>
        <strain evidence="2">UH-Slu-Lm8-n1</strain>
    </source>
</reference>
<dbReference type="Proteomes" id="UP000054485">
    <property type="component" value="Unassembled WGS sequence"/>
</dbReference>
<dbReference type="InParanoid" id="A0A0D0A1W0"/>
<gene>
    <name evidence="1" type="ORF">CY34DRAFT_16827</name>
</gene>
<reference evidence="1 2" key="1">
    <citation type="submission" date="2014-04" db="EMBL/GenBank/DDBJ databases">
        <authorList>
            <consortium name="DOE Joint Genome Institute"/>
            <person name="Kuo A."/>
            <person name="Ruytinx J."/>
            <person name="Rineau F."/>
            <person name="Colpaert J."/>
            <person name="Kohler A."/>
            <person name="Nagy L.G."/>
            <person name="Floudas D."/>
            <person name="Copeland A."/>
            <person name="Barry K.W."/>
            <person name="Cichocki N."/>
            <person name="Veneault-Fourrey C."/>
            <person name="LaButti K."/>
            <person name="Lindquist E.A."/>
            <person name="Lipzen A."/>
            <person name="Lundell T."/>
            <person name="Morin E."/>
            <person name="Murat C."/>
            <person name="Sun H."/>
            <person name="Tunlid A."/>
            <person name="Henrissat B."/>
            <person name="Grigoriev I.V."/>
            <person name="Hibbett D.S."/>
            <person name="Martin F."/>
            <person name="Nordberg H.P."/>
            <person name="Cantor M.N."/>
            <person name="Hua S.X."/>
        </authorList>
    </citation>
    <scope>NUCLEOTIDE SEQUENCE [LARGE SCALE GENOMIC DNA]</scope>
    <source>
        <strain evidence="1 2">UH-Slu-Lm8-n1</strain>
    </source>
</reference>
<keyword evidence="2" id="KW-1185">Reference proteome</keyword>
<protein>
    <submittedName>
        <fullName evidence="1">Unplaced genomic scaffold CY34scaffold_460, whole genome shotgun sequence</fullName>
    </submittedName>
</protein>
<dbReference type="OrthoDB" id="2685137at2759"/>
<sequence>MANSTIVKEDSVFEIFEFVAEDEGKGIGVVWDLGATEALRAELEHQTLLLVPASDSSESSDSDSEDDQTIPIELTHAQVLSIKERAKNKLQHIMLQKKEVTPMCKKHAQTVKKALKVSRIGHVKYMSFETQRVKEEMDSWMSNIHHMFKDYTIYNIQKDLSLCLLIEQQGAEVLHKKRLVPTLLESLNFLHKFAYCESGTLVCYVFEADWFVNMIIEYHIPQ</sequence>
<evidence type="ECO:0000313" key="2">
    <source>
        <dbReference type="Proteomes" id="UP000054485"/>
    </source>
</evidence>
<accession>A0A0D0A1W0</accession>
<evidence type="ECO:0000313" key="1">
    <source>
        <dbReference type="EMBL" id="KIK35756.1"/>
    </source>
</evidence>
<organism evidence="1 2">
    <name type="scientific">Suillus luteus UH-Slu-Lm8-n1</name>
    <dbReference type="NCBI Taxonomy" id="930992"/>
    <lineage>
        <taxon>Eukaryota</taxon>
        <taxon>Fungi</taxon>
        <taxon>Dikarya</taxon>
        <taxon>Basidiomycota</taxon>
        <taxon>Agaricomycotina</taxon>
        <taxon>Agaricomycetes</taxon>
        <taxon>Agaricomycetidae</taxon>
        <taxon>Boletales</taxon>
        <taxon>Suillineae</taxon>
        <taxon>Suillaceae</taxon>
        <taxon>Suillus</taxon>
    </lineage>
</organism>
<dbReference type="AlphaFoldDB" id="A0A0D0A1W0"/>